<accession>V2XC55</accession>
<dbReference type="EMBL" id="AWSO01000358">
    <property type="protein sequence ID" value="ESK91297.1"/>
    <property type="molecule type" value="Genomic_DNA"/>
</dbReference>
<evidence type="ECO:0000313" key="2">
    <source>
        <dbReference type="EMBL" id="ESK91297.1"/>
    </source>
</evidence>
<dbReference type="AlphaFoldDB" id="V2XC55"/>
<dbReference type="Proteomes" id="UP000017559">
    <property type="component" value="Unassembled WGS sequence"/>
</dbReference>
<gene>
    <name evidence="2" type="ORF">Moror_2842</name>
</gene>
<protein>
    <submittedName>
        <fullName evidence="2">Uncharacterized protein</fullName>
    </submittedName>
</protein>
<keyword evidence="3" id="KW-1185">Reference proteome</keyword>
<dbReference type="STRING" id="1381753.V2XC55"/>
<dbReference type="KEGG" id="mrr:Moror_2842"/>
<dbReference type="HOGENOM" id="CLU_016704_0_0_1"/>
<feature type="region of interest" description="Disordered" evidence="1">
    <location>
        <begin position="347"/>
        <end position="373"/>
    </location>
</feature>
<evidence type="ECO:0000256" key="1">
    <source>
        <dbReference type="SAM" id="MobiDB-lite"/>
    </source>
</evidence>
<sequence length="603" mass="69132">MTIHEVWKVTGYRFIVKKNPKMSTGYKTTLHCSQDQDKKKKSRPKQGVNVKHCNTVGMTCYPCRSHFTVTCKRPEVRNTGKRLITISICHHDCHIPYYDVGMPQEAAEIIRENLLDSTPGSLVYGLQKLFPQLTAAQIHSAWTIMSEEIWKKHKLQLPSAQALLEEYSNIIDIFPVLEDDGVEQLCWGMKKIADFINIKLKMVVVEVSMDVTYDTNAHHLELSSIMAEIDGTGFLLFYCLLSTVNASEVGKKIKALWQWATHVKERYHINSEFIHVDKDMAEIGMRKALRERINKLKLSMTPYDPIHAHQKFLFIRKDFFPSGRPDPEEPERNPHGVFVTLPATQAKEPATQEKEPATQEQPLGQPSDDLTNSAESAFPLTIKIPLLTAIKMEHQDKENAPKRVFCPTELCNDIINKVDSHRHAHPLIPGYASPTPEEVTQNRTTPFWSHPGLVPKAEYTDAGADPVSENQQMNGIDEDCDTLGQNEPEEGNETEEDEEYQIVTEESLALTHKNQTYSQEIHRLTESLRQFVDGLEYQVQFRDNCFLKNLQRQRAGFIWIMDSCLMKEEHQNQNRGAPVGTWSNEMLPAMFYWTRPRNGEEET</sequence>
<dbReference type="OrthoDB" id="3049698at2759"/>
<organism evidence="2 3">
    <name type="scientific">Moniliophthora roreri (strain MCA 2997)</name>
    <name type="common">Cocoa frosty pod rot fungus</name>
    <name type="synonym">Crinipellis roreri</name>
    <dbReference type="NCBI Taxonomy" id="1381753"/>
    <lineage>
        <taxon>Eukaryota</taxon>
        <taxon>Fungi</taxon>
        <taxon>Dikarya</taxon>
        <taxon>Basidiomycota</taxon>
        <taxon>Agaricomycotina</taxon>
        <taxon>Agaricomycetes</taxon>
        <taxon>Agaricomycetidae</taxon>
        <taxon>Agaricales</taxon>
        <taxon>Marasmiineae</taxon>
        <taxon>Marasmiaceae</taxon>
        <taxon>Moniliophthora</taxon>
    </lineage>
</organism>
<proteinExistence type="predicted"/>
<comment type="caution">
    <text evidence="2">The sequence shown here is derived from an EMBL/GenBank/DDBJ whole genome shotgun (WGS) entry which is preliminary data.</text>
</comment>
<name>V2XC55_MONRO</name>
<evidence type="ECO:0000313" key="3">
    <source>
        <dbReference type="Proteomes" id="UP000017559"/>
    </source>
</evidence>
<feature type="compositionally biased region" description="Polar residues" evidence="1">
    <location>
        <begin position="358"/>
        <end position="373"/>
    </location>
</feature>
<reference evidence="2 3" key="1">
    <citation type="journal article" date="2014" name="BMC Genomics">
        <title>Genome and secretome analysis of the hemibiotrophic fungal pathogen, Moniliophthora roreri, which causes frosty pod rot disease of cacao: mechanisms of the biotrophic and necrotrophic phases.</title>
        <authorList>
            <person name="Meinhardt L.W."/>
            <person name="Costa G.G.L."/>
            <person name="Thomazella D.P.T."/>
            <person name="Teixeira P.J.P.L."/>
            <person name="Carazzolle M.F."/>
            <person name="Schuster S.C."/>
            <person name="Carlson J.E."/>
            <person name="Guiltinan M.J."/>
            <person name="Mieczkowski P."/>
            <person name="Farmer A."/>
            <person name="Ramaraj T."/>
            <person name="Crozier J."/>
            <person name="Davis R.E."/>
            <person name="Shao J."/>
            <person name="Melnick R.L."/>
            <person name="Pereira G.A.G."/>
            <person name="Bailey B.A."/>
        </authorList>
    </citation>
    <scope>NUCLEOTIDE SEQUENCE [LARGE SCALE GENOMIC DNA]</scope>
    <source>
        <strain evidence="2 3">MCA 2997</strain>
    </source>
</reference>